<name>A0A4S4F628_9BIFI</name>
<dbReference type="EMBL" id="SSTF01000032">
    <property type="protein sequence ID" value="THG24235.1"/>
    <property type="molecule type" value="Genomic_DNA"/>
</dbReference>
<protein>
    <submittedName>
        <fullName evidence="1">Uncharacterized protein</fullName>
    </submittedName>
</protein>
<evidence type="ECO:0000313" key="2">
    <source>
        <dbReference type="Proteomes" id="UP000306798"/>
    </source>
</evidence>
<organism evidence="1 2">
    <name type="scientific">Bifidobacterium pseudolongum</name>
    <dbReference type="NCBI Taxonomy" id="1694"/>
    <lineage>
        <taxon>Bacteria</taxon>
        <taxon>Bacillati</taxon>
        <taxon>Actinomycetota</taxon>
        <taxon>Actinomycetes</taxon>
        <taxon>Bifidobacteriales</taxon>
        <taxon>Bifidobacteriaceae</taxon>
        <taxon>Bifidobacterium</taxon>
    </lineage>
</organism>
<comment type="caution">
    <text evidence="1">The sequence shown here is derived from an EMBL/GenBank/DDBJ whole genome shotgun (WGS) entry which is preliminary data.</text>
</comment>
<accession>A0A4S4F628</accession>
<sequence>MNTFVVRVWLRLTRPRLSADLRYGQRILDRLDRQDADTGETGVLRLMARGAYESIDAQLADVTAGYPSAGLLGRRMILGVEAHTARVLRRLHEQGGVA</sequence>
<dbReference type="RefSeq" id="WP_136511698.1">
    <property type="nucleotide sequence ID" value="NZ_SSTF01000032.1"/>
</dbReference>
<proteinExistence type="predicted"/>
<gene>
    <name evidence="1" type="ORF">E5991_08735</name>
</gene>
<reference evidence="1 2" key="1">
    <citation type="submission" date="2019-04" db="EMBL/GenBank/DDBJ databases">
        <title>Microbes associate with the intestines of laboratory mice.</title>
        <authorList>
            <person name="Navarre W."/>
            <person name="Wong E."/>
            <person name="Huang K.C."/>
            <person name="Tropini C."/>
            <person name="Ng K."/>
            <person name="Yu B."/>
        </authorList>
    </citation>
    <scope>NUCLEOTIDE SEQUENCE [LARGE SCALE GENOMIC DNA]</scope>
    <source>
        <strain evidence="1 2">NM87_A27A</strain>
    </source>
</reference>
<dbReference type="Proteomes" id="UP000306798">
    <property type="component" value="Unassembled WGS sequence"/>
</dbReference>
<dbReference type="AlphaFoldDB" id="A0A4S4F628"/>
<evidence type="ECO:0000313" key="1">
    <source>
        <dbReference type="EMBL" id="THG24235.1"/>
    </source>
</evidence>